<dbReference type="GO" id="GO:0005975">
    <property type="term" value="P:carbohydrate metabolic process"/>
    <property type="evidence" value="ECO:0007669"/>
    <property type="project" value="InterPro"/>
</dbReference>
<proteinExistence type="inferred from homology"/>
<dbReference type="SUPFAM" id="SSF51445">
    <property type="entry name" value="(Trans)glycosidases"/>
    <property type="match status" value="1"/>
</dbReference>
<feature type="domain" description="Glycoside hydrolase family 31 TIM barrel" evidence="4">
    <location>
        <begin position="313"/>
        <end position="640"/>
    </location>
</feature>
<evidence type="ECO:0000313" key="7">
    <source>
        <dbReference type="Proteomes" id="UP001274830"/>
    </source>
</evidence>
<evidence type="ECO:0000256" key="3">
    <source>
        <dbReference type="SAM" id="SignalP"/>
    </source>
</evidence>
<evidence type="ECO:0008006" key="8">
    <source>
        <dbReference type="Google" id="ProtNLM"/>
    </source>
</evidence>
<dbReference type="Pfam" id="PF01055">
    <property type="entry name" value="Glyco_hydro_31_2nd"/>
    <property type="match status" value="1"/>
</dbReference>
<dbReference type="SUPFAM" id="SSF51011">
    <property type="entry name" value="Glycosyl hydrolase domain"/>
    <property type="match status" value="1"/>
</dbReference>
<dbReference type="InterPro" id="IPR013780">
    <property type="entry name" value="Glyco_hydro_b"/>
</dbReference>
<dbReference type="InterPro" id="IPR017853">
    <property type="entry name" value="GH"/>
</dbReference>
<dbReference type="Pfam" id="PF21365">
    <property type="entry name" value="Glyco_hydro_31_3rd"/>
    <property type="match status" value="1"/>
</dbReference>
<dbReference type="InterPro" id="IPR052990">
    <property type="entry name" value="Sulfoquinovosidase_GH31"/>
</dbReference>
<keyword evidence="3" id="KW-0732">Signal</keyword>
<dbReference type="PANTHER" id="PTHR46959">
    <property type="entry name" value="SULFOQUINOVOSIDASE"/>
    <property type="match status" value="1"/>
</dbReference>
<dbReference type="AlphaFoldDB" id="A0AAE0WLY8"/>
<name>A0AAE0WLY8_9PEZI</name>
<dbReference type="Gene3D" id="2.60.40.1180">
    <property type="entry name" value="Golgi alpha-mannosidase II"/>
    <property type="match status" value="1"/>
</dbReference>
<organism evidence="6 7">
    <name type="scientific">Recurvomyces mirabilis</name>
    <dbReference type="NCBI Taxonomy" id="574656"/>
    <lineage>
        <taxon>Eukaryota</taxon>
        <taxon>Fungi</taxon>
        <taxon>Dikarya</taxon>
        <taxon>Ascomycota</taxon>
        <taxon>Pezizomycotina</taxon>
        <taxon>Dothideomycetes</taxon>
        <taxon>Dothideomycetidae</taxon>
        <taxon>Mycosphaerellales</taxon>
        <taxon>Teratosphaeriaceae</taxon>
        <taxon>Recurvomyces</taxon>
    </lineage>
</organism>
<dbReference type="InterPro" id="IPR048395">
    <property type="entry name" value="Glyco_hydro_31_C"/>
</dbReference>
<evidence type="ECO:0000256" key="2">
    <source>
        <dbReference type="RuleBase" id="RU361185"/>
    </source>
</evidence>
<accession>A0AAE0WLY8</accession>
<keyword evidence="2" id="KW-0326">Glycosidase</keyword>
<gene>
    <name evidence="6" type="ORF">LTR78_006057</name>
</gene>
<keyword evidence="2" id="KW-0378">Hydrolase</keyword>
<dbReference type="EMBL" id="JAUTXT010000021">
    <property type="protein sequence ID" value="KAK3674210.1"/>
    <property type="molecule type" value="Genomic_DNA"/>
</dbReference>
<comment type="similarity">
    <text evidence="1 2">Belongs to the glycosyl hydrolase 31 family.</text>
</comment>
<dbReference type="GO" id="GO:0004553">
    <property type="term" value="F:hydrolase activity, hydrolyzing O-glycosyl compounds"/>
    <property type="evidence" value="ECO:0007669"/>
    <property type="project" value="InterPro"/>
</dbReference>
<evidence type="ECO:0000313" key="6">
    <source>
        <dbReference type="EMBL" id="KAK3674210.1"/>
    </source>
</evidence>
<dbReference type="PANTHER" id="PTHR46959:SF2">
    <property type="entry name" value="SULFOQUINOVOSIDASE"/>
    <property type="match status" value="1"/>
</dbReference>
<feature type="chain" id="PRO_5042023524" description="Alpha-glucosidase" evidence="3">
    <location>
        <begin position="22"/>
        <end position="764"/>
    </location>
</feature>
<comment type="caution">
    <text evidence="6">The sequence shown here is derived from an EMBL/GenBank/DDBJ whole genome shotgun (WGS) entry which is preliminary data.</text>
</comment>
<dbReference type="CDD" id="cd06594">
    <property type="entry name" value="GH31_glucosidase_YihQ"/>
    <property type="match status" value="1"/>
</dbReference>
<feature type="signal peptide" evidence="3">
    <location>
        <begin position="1"/>
        <end position="21"/>
    </location>
</feature>
<evidence type="ECO:0000256" key="1">
    <source>
        <dbReference type="ARBA" id="ARBA00007806"/>
    </source>
</evidence>
<keyword evidence="7" id="KW-1185">Reference proteome</keyword>
<reference evidence="6" key="1">
    <citation type="submission" date="2023-07" db="EMBL/GenBank/DDBJ databases">
        <title>Black Yeasts Isolated from many extreme environments.</title>
        <authorList>
            <person name="Coleine C."/>
            <person name="Stajich J.E."/>
            <person name="Selbmann L."/>
        </authorList>
    </citation>
    <scope>NUCLEOTIDE SEQUENCE</scope>
    <source>
        <strain evidence="6">CCFEE 5485</strain>
    </source>
</reference>
<evidence type="ECO:0000259" key="4">
    <source>
        <dbReference type="Pfam" id="PF01055"/>
    </source>
</evidence>
<dbReference type="NCBIfam" id="NF007746">
    <property type="entry name" value="PRK10426.1"/>
    <property type="match status" value="1"/>
</dbReference>
<dbReference type="InterPro" id="IPR044112">
    <property type="entry name" value="YihQ_TIM-like"/>
</dbReference>
<dbReference type="Gene3D" id="2.60.40.1760">
    <property type="entry name" value="glycosyl hydrolase (family 31)"/>
    <property type="match status" value="1"/>
</dbReference>
<dbReference type="Gene3D" id="3.20.20.80">
    <property type="entry name" value="Glycosidases"/>
    <property type="match status" value="1"/>
</dbReference>
<feature type="domain" description="Glycosyl hydrolase family 31 C-terminal" evidence="5">
    <location>
        <begin position="653"/>
        <end position="740"/>
    </location>
</feature>
<evidence type="ECO:0000259" key="5">
    <source>
        <dbReference type="Pfam" id="PF21365"/>
    </source>
</evidence>
<protein>
    <recommendedName>
        <fullName evidence="8">Alpha-glucosidase</fullName>
    </recommendedName>
</protein>
<dbReference type="Proteomes" id="UP001274830">
    <property type="component" value="Unassembled WGS sequence"/>
</dbReference>
<sequence>MMLKLLQCSLLTLLYTQDSAASPEQSSSVALDGEYTLSWLQDSLVITEGDTTVWSTVPGKPFIGASAGNDSFPGSNGAFNITQVDIDRCTDQSISSVQSVPWDGTVTGSAGQVKGQLLSCGTGSAEFELTFWISANLTDQVAFYLNIIQQSGSATPLKKLYFSFASTANEDIYGLGAQASFASLKSQSIPVFSREQGVGRGDQPITGILNQNGSFAGGDKFTTYTAVASYITTEGRMFSLSEKSTGYVNFDFTEPDTVTFRYDSLSVDGAFAKAGDMFGAVERLTALTGRMPQLPKWVDNGAILGIQGGQSKVEEIVLHGLNVSCPIAGVWLQDWVGTHSQAGPYINVSRLWWNWENDQQLYPAWPAFVQGLRDQYNVRTLSYVNTFLANVSTKPDGFERNLYAQADKAAYFVQNTTTNSTAIISSGPGLDAGIIDLTNPGLRSWFSQVLKEQVWGANISGYMSDFGEYTPVTSDTRLYDLVSDAFFAHDEYPLLWAQYQRQTIEELGLENEALVFHRSAATGANQYMNLFWVGDQNLDWGVNDGIKSVVTIMLHMGLSGYAHQHSDVGGYTDTLTYSNYNVTRSAELLGRWGELAAVSSSVFRSHEGNIPSVNAQFYSNDTTYQYYAYNARMFVALAPYRRLILETECATKGWPLLRPPVMYHPQDLKARQISYQSFYLGPDVYVAPVLDAGVQAVSVYLPGGSNSTFEHVWTGQVYEGGQDITVSAPYGKPAVFLVNGTQRAELKSFTNFVHLENGTKLSIA</sequence>
<dbReference type="InterPro" id="IPR000322">
    <property type="entry name" value="Glyco_hydro_31_TIM"/>
</dbReference>